<dbReference type="Proteomes" id="UP000244378">
    <property type="component" value="Unassembled WGS sequence"/>
</dbReference>
<dbReference type="Proteomes" id="UP000469927">
    <property type="component" value="Unassembled WGS sequence"/>
</dbReference>
<name>A0A2T7AQ55_9ENTR</name>
<evidence type="ECO:0000313" key="1">
    <source>
        <dbReference type="EMBL" id="KAB0886594.1"/>
    </source>
</evidence>
<evidence type="ECO:0000313" key="2">
    <source>
        <dbReference type="EMBL" id="PUX11646.1"/>
    </source>
</evidence>
<dbReference type="AlphaFoldDB" id="A0A2T7AQ55"/>
<dbReference type="OrthoDB" id="6580961at2"/>
<evidence type="ECO:0000313" key="3">
    <source>
        <dbReference type="Proteomes" id="UP000244378"/>
    </source>
</evidence>
<keyword evidence="4" id="KW-1185">Reference proteome</keyword>
<reference evidence="2 3" key="1">
    <citation type="submission" date="2016-12" db="EMBL/GenBank/DDBJ databases">
        <title>Analysis of the Molecular Diversity Among Cronobacter Species Isolated from Filth Flies Using a Pan Genomic DNA Microarray.</title>
        <authorList>
            <person name="Pava-Ripoll M."/>
            <person name="Tall B."/>
            <person name="Farber J."/>
            <person name="Fanning S."/>
            <person name="Lehner A."/>
            <person name="Stephan R."/>
            <person name="Pagotto F."/>
            <person name="Iverson C."/>
            <person name="Ziobro G."/>
            <person name="Miller A."/>
            <person name="Pearson R."/>
            <person name="Yan Q."/>
            <person name="Kim M."/>
            <person name="Jeong S."/>
            <person name="Park J."/>
            <person name="Jun S."/>
            <person name="Choi H."/>
            <person name="Chung T."/>
            <person name="Yoo Y."/>
            <person name="Park E."/>
            <person name="Hwang S."/>
            <person name="Lee B."/>
            <person name="Sathyamoorthy V."/>
            <person name="Carter L."/>
            <person name="Mammel M."/>
            <person name="Jackson S."/>
            <person name="Kothary M."/>
            <person name="Patel I."/>
            <person name="Grim C."/>
            <person name="Gopinath G."/>
            <person name="Gangiredla J."/>
            <person name="Chase H."/>
        </authorList>
    </citation>
    <scope>NUCLEOTIDE SEQUENCE [LARGE SCALE GENOMIC DNA]</scope>
    <source>
        <strain evidence="2 3">MOD1-Md1s</strain>
    </source>
</reference>
<evidence type="ECO:0000313" key="4">
    <source>
        <dbReference type="Proteomes" id="UP000469927"/>
    </source>
</evidence>
<gene>
    <name evidence="2" type="ORF">AUN14_15685</name>
    <name evidence="1" type="ORF">FZI19_01240</name>
</gene>
<dbReference type="EMBL" id="WAGD01000004">
    <property type="protein sequence ID" value="KAB0886594.1"/>
    <property type="molecule type" value="Genomic_DNA"/>
</dbReference>
<dbReference type="EMBL" id="MSAE01000033">
    <property type="protein sequence ID" value="PUX11646.1"/>
    <property type="molecule type" value="Genomic_DNA"/>
</dbReference>
<sequence>MPFLCLVITTTIKKIVFEFAFWCYAGRTLFSKLNTRDENDN</sequence>
<organism evidence="2 3">
    <name type="scientific">Cronobacter muytjensii</name>
    <dbReference type="NCBI Taxonomy" id="413501"/>
    <lineage>
        <taxon>Bacteria</taxon>
        <taxon>Pseudomonadati</taxon>
        <taxon>Pseudomonadota</taxon>
        <taxon>Gammaproteobacteria</taxon>
        <taxon>Enterobacterales</taxon>
        <taxon>Enterobacteriaceae</taxon>
        <taxon>Cronobacter</taxon>
    </lineage>
</organism>
<reference evidence="1 4" key="2">
    <citation type="submission" date="2019-08" db="EMBL/GenBank/DDBJ databases">
        <title>Prevalence, distribution, and phylogeny of type two toxin-antitoxin genes possessed by Cronobacter species where C. sakazakii homologs follow sequence type lineages.</title>
        <authorList>
            <person name="Finkelstein S."/>
            <person name="Negrete F."/>
            <person name="Jang H."/>
            <person name="Gopinath G.R."/>
            <person name="Tall B.D."/>
        </authorList>
    </citation>
    <scope>NUCLEOTIDE SEQUENCE [LARGE SCALE GENOMIC DNA]</scope>
    <source>
        <strain evidence="1 4">MOD1_GK1257</strain>
    </source>
</reference>
<protein>
    <submittedName>
        <fullName evidence="2">L-aspartate oxidase</fullName>
    </submittedName>
</protein>
<proteinExistence type="predicted"/>
<comment type="caution">
    <text evidence="2">The sequence shown here is derived from an EMBL/GenBank/DDBJ whole genome shotgun (WGS) entry which is preliminary data.</text>
</comment>
<accession>A0A2T7AQ55</accession>